<evidence type="ECO:0000256" key="3">
    <source>
        <dbReference type="PIRSR" id="PIRSR637359-1"/>
    </source>
</evidence>
<evidence type="ECO:0000313" key="8">
    <source>
        <dbReference type="Proteomes" id="UP001497623"/>
    </source>
</evidence>
<evidence type="ECO:0000256" key="1">
    <source>
        <dbReference type="ARBA" id="ARBA00022679"/>
    </source>
</evidence>
<dbReference type="Pfam" id="PF00685">
    <property type="entry name" value="Sulfotransfer_1"/>
    <property type="match status" value="1"/>
</dbReference>
<proteinExistence type="predicted"/>
<dbReference type="EMBL" id="CAXKWB010003690">
    <property type="protein sequence ID" value="CAL4069867.1"/>
    <property type="molecule type" value="Genomic_DNA"/>
</dbReference>
<protein>
    <recommendedName>
        <fullName evidence="6">Sulfotransferase domain-containing protein</fullName>
    </recommendedName>
</protein>
<dbReference type="AlphaFoldDB" id="A0AAV2Q3W3"/>
<evidence type="ECO:0000256" key="2">
    <source>
        <dbReference type="ARBA" id="ARBA00023180"/>
    </source>
</evidence>
<dbReference type="PANTHER" id="PTHR10605:SF72">
    <property type="entry name" value="HEPARAN SULFATE 3-O SULFOTRANSFERASE-B, ISOFORM A"/>
    <property type="match status" value="1"/>
</dbReference>
<feature type="binding site" evidence="4">
    <location>
        <position position="196"/>
    </location>
    <ligand>
        <name>3'-phosphoadenylyl sulfate</name>
        <dbReference type="ChEBI" id="CHEBI:58339"/>
    </ligand>
</feature>
<dbReference type="SUPFAM" id="SSF52540">
    <property type="entry name" value="P-loop containing nucleoside triphosphate hydrolases"/>
    <property type="match status" value="1"/>
</dbReference>
<dbReference type="PANTHER" id="PTHR10605">
    <property type="entry name" value="HEPARAN SULFATE SULFOTRANSFERASE"/>
    <property type="match status" value="1"/>
</dbReference>
<comment type="caution">
    <text evidence="7">The sequence shown here is derived from an EMBL/GenBank/DDBJ whole genome shotgun (WGS) entry which is preliminary data.</text>
</comment>
<organism evidence="7 8">
    <name type="scientific">Meganyctiphanes norvegica</name>
    <name type="common">Northern krill</name>
    <name type="synonym">Thysanopoda norvegica</name>
    <dbReference type="NCBI Taxonomy" id="48144"/>
    <lineage>
        <taxon>Eukaryota</taxon>
        <taxon>Metazoa</taxon>
        <taxon>Ecdysozoa</taxon>
        <taxon>Arthropoda</taxon>
        <taxon>Crustacea</taxon>
        <taxon>Multicrustacea</taxon>
        <taxon>Malacostraca</taxon>
        <taxon>Eumalacostraca</taxon>
        <taxon>Eucarida</taxon>
        <taxon>Euphausiacea</taxon>
        <taxon>Euphausiidae</taxon>
        <taxon>Meganyctiphanes</taxon>
    </lineage>
</organism>
<keyword evidence="1" id="KW-0808">Transferase</keyword>
<keyword evidence="2" id="KW-0325">Glycoprotein</keyword>
<feature type="disulfide bond" evidence="5">
    <location>
        <begin position="300"/>
        <end position="312"/>
    </location>
</feature>
<evidence type="ECO:0000259" key="6">
    <source>
        <dbReference type="Pfam" id="PF00685"/>
    </source>
</evidence>
<gene>
    <name evidence="7" type="ORF">MNOR_LOCUS8097</name>
</gene>
<dbReference type="InterPro" id="IPR027417">
    <property type="entry name" value="P-loop_NTPase"/>
</dbReference>
<feature type="binding site" evidence="4">
    <location>
        <begin position="317"/>
        <end position="321"/>
    </location>
    <ligand>
        <name>3'-phosphoadenylyl sulfate</name>
        <dbReference type="ChEBI" id="CHEBI:58339"/>
    </ligand>
</feature>
<dbReference type="GO" id="GO:0008467">
    <property type="term" value="F:[heparan sulfate]-glucosamine 3-sulfotransferase activity"/>
    <property type="evidence" value="ECO:0007669"/>
    <property type="project" value="TreeGrafter"/>
</dbReference>
<dbReference type="InterPro" id="IPR037359">
    <property type="entry name" value="NST/OST"/>
</dbReference>
<evidence type="ECO:0000256" key="4">
    <source>
        <dbReference type="PIRSR" id="PIRSR637359-2"/>
    </source>
</evidence>
<dbReference type="Gene3D" id="3.40.50.300">
    <property type="entry name" value="P-loop containing nucleotide triphosphate hydrolases"/>
    <property type="match status" value="1"/>
</dbReference>
<keyword evidence="5" id="KW-1015">Disulfide bond</keyword>
<keyword evidence="8" id="KW-1185">Reference proteome</keyword>
<feature type="active site" description="For sulfotransferase activity" evidence="3">
    <location>
        <position position="107"/>
    </location>
</feature>
<evidence type="ECO:0000256" key="5">
    <source>
        <dbReference type="PIRSR" id="PIRSR637359-3"/>
    </source>
</evidence>
<feature type="binding site" evidence="4">
    <location>
        <position position="188"/>
    </location>
    <ligand>
        <name>3'-phosphoadenylyl sulfate</name>
        <dbReference type="ChEBI" id="CHEBI:58339"/>
    </ligand>
</feature>
<sequence length="353" mass="40712">MPHMCIPTPVKDIFSFTISMSLLCCIYKLLLSLINMFGLSMAQTCRKSYSNLFDAHRLLYLKKSGFAFPHDVSRHVMTFHKKRFVIPGHNGSAMRRLPDVLIIGAKKCGTRALLEFLRVHPSVRAAGPEVHFFDRFYHRGLSWYRSQLPPRLEGQVTVEKTPAYLVAPGVPQRVAKHLPDVRLLLVVRDPVSRALSDYAQSLSKHGGTHKKSFEDLAFVNVTTGLVNSDWGPISGGLYVRHLQRWLDYFPRTSFHIIDGEQLVHDPATELAQIYFQEFLGLRRIISDRHFYFNATKGFPCLVKRERTGRPHCLGSSKGRPHHELNEATLQTLKDFYRPFNFKFYRMVGQKFHW</sequence>
<dbReference type="InterPro" id="IPR000863">
    <property type="entry name" value="Sulfotransferase_dom"/>
</dbReference>
<feature type="binding site" evidence="4">
    <location>
        <begin position="107"/>
        <end position="111"/>
    </location>
    <ligand>
        <name>3'-phosphoadenylyl sulfate</name>
        <dbReference type="ChEBI" id="CHEBI:58339"/>
    </ligand>
</feature>
<feature type="domain" description="Sulfotransferase" evidence="6">
    <location>
        <begin position="98"/>
        <end position="337"/>
    </location>
</feature>
<feature type="non-terminal residue" evidence="7">
    <location>
        <position position="353"/>
    </location>
</feature>
<name>A0AAV2Q3W3_MEGNR</name>
<reference evidence="7 8" key="1">
    <citation type="submission" date="2024-05" db="EMBL/GenBank/DDBJ databases">
        <authorList>
            <person name="Wallberg A."/>
        </authorList>
    </citation>
    <scope>NUCLEOTIDE SEQUENCE [LARGE SCALE GENOMIC DNA]</scope>
</reference>
<dbReference type="Proteomes" id="UP001497623">
    <property type="component" value="Unassembled WGS sequence"/>
</dbReference>
<evidence type="ECO:0000313" key="7">
    <source>
        <dbReference type="EMBL" id="CAL4069867.1"/>
    </source>
</evidence>
<accession>A0AAV2Q3W3</accession>